<evidence type="ECO:0000256" key="4">
    <source>
        <dbReference type="PROSITE-ProRule" id="PRU00221"/>
    </source>
</evidence>
<evidence type="ECO:0000256" key="1">
    <source>
        <dbReference type="ARBA" id="ARBA00022574"/>
    </source>
</evidence>
<evidence type="ECO:0008006" key="7">
    <source>
        <dbReference type="Google" id="ProtNLM"/>
    </source>
</evidence>
<dbReference type="InterPro" id="IPR019775">
    <property type="entry name" value="WD40_repeat_CS"/>
</dbReference>
<dbReference type="InterPro" id="IPR015943">
    <property type="entry name" value="WD40/YVTN_repeat-like_dom_sf"/>
</dbReference>
<dbReference type="PROSITE" id="PS50294">
    <property type="entry name" value="WD_REPEATS_REGION"/>
    <property type="match status" value="3"/>
</dbReference>
<name>A0ABR3ZC31_9PEZI</name>
<keyword evidence="6" id="KW-1185">Reference proteome</keyword>
<dbReference type="Gene3D" id="2.130.10.10">
    <property type="entry name" value="YVTN repeat-like/Quinoprotein amine dehydrogenase"/>
    <property type="match status" value="2"/>
</dbReference>
<evidence type="ECO:0000313" key="5">
    <source>
        <dbReference type="EMBL" id="KAL1897064.1"/>
    </source>
</evidence>
<dbReference type="Pfam" id="PF00400">
    <property type="entry name" value="WD40"/>
    <property type="match status" value="4"/>
</dbReference>
<dbReference type="InterPro" id="IPR020472">
    <property type="entry name" value="WD40_PAC1"/>
</dbReference>
<evidence type="ECO:0000256" key="3">
    <source>
        <dbReference type="ARBA" id="ARBA00046343"/>
    </source>
</evidence>
<feature type="repeat" description="WD" evidence="4">
    <location>
        <begin position="59"/>
        <end position="84"/>
    </location>
</feature>
<sequence>MPSFVIKPRERLQKEKFSNYFSGFKVQAYQDPAAARNMQFHNPPADKGKDTDEVAIQGVRTIAWNPLSSLVATGSSDRTVRVWNPDKPVVRQSTELKGHTATIEKVAFNPIKDAELCSVSADGVVKFWDVRTKTCTNEVRVSGEASTLVWAPDGDFLIVGGKEKGSIGSSKLFILDRTQSTPAAVKTMPVRTNDLAFCWSSKRVFVATGDGRTRILSFPDLEPVLKVNYPVAEGESDEFSLKGHSAECLSVALSPTGRTLATGGTDAIIALWDTTKWTCQRTITTMAGPVRCLSFSWDGNYIIGGSTEGAELEVTQTESGEHIHTFKTAQPVAVVAWAPTRFFLAYAELGTLRIVGVDTERKY</sequence>
<comment type="caution">
    <text evidence="5">The sequence shown here is derived from an EMBL/GenBank/DDBJ whole genome shotgun (WGS) entry which is preliminary data.</text>
</comment>
<dbReference type="InterPro" id="IPR036322">
    <property type="entry name" value="WD40_repeat_dom_sf"/>
</dbReference>
<dbReference type="PRINTS" id="PR00320">
    <property type="entry name" value="GPROTEINBRPT"/>
</dbReference>
<feature type="repeat" description="WD" evidence="4">
    <location>
        <begin position="96"/>
        <end position="138"/>
    </location>
</feature>
<dbReference type="Proteomes" id="UP001583186">
    <property type="component" value="Unassembled WGS sequence"/>
</dbReference>
<feature type="repeat" description="WD" evidence="4">
    <location>
        <begin position="241"/>
        <end position="282"/>
    </location>
</feature>
<evidence type="ECO:0000256" key="2">
    <source>
        <dbReference type="ARBA" id="ARBA00022737"/>
    </source>
</evidence>
<evidence type="ECO:0000313" key="6">
    <source>
        <dbReference type="Proteomes" id="UP001583186"/>
    </source>
</evidence>
<dbReference type="EMBL" id="JAWCUI010000020">
    <property type="protein sequence ID" value="KAL1897064.1"/>
    <property type="molecule type" value="Genomic_DNA"/>
</dbReference>
<proteinExistence type="inferred from homology"/>
<dbReference type="InterPro" id="IPR001680">
    <property type="entry name" value="WD40_rpt"/>
</dbReference>
<reference evidence="5 6" key="1">
    <citation type="journal article" date="2024" name="IMA Fungus">
        <title>IMA Genome - F19 : A genome assembly and annotation guide to empower mycologists, including annotated draft genome sequences of Ceratocystis pirilliformis, Diaporthe australafricana, Fusarium ophioides, Paecilomyces lecythidis, and Sporothrix stenoceras.</title>
        <authorList>
            <person name="Aylward J."/>
            <person name="Wilson A.M."/>
            <person name="Visagie C.M."/>
            <person name="Spraker J."/>
            <person name="Barnes I."/>
            <person name="Buitendag C."/>
            <person name="Ceriani C."/>
            <person name="Del Mar Angel L."/>
            <person name="du Plessis D."/>
            <person name="Fuchs T."/>
            <person name="Gasser K."/>
            <person name="Kramer D."/>
            <person name="Li W."/>
            <person name="Munsamy K."/>
            <person name="Piso A."/>
            <person name="Price J.L."/>
            <person name="Sonnekus B."/>
            <person name="Thomas C."/>
            <person name="van der Nest A."/>
            <person name="van Dijk A."/>
            <person name="van Heerden A."/>
            <person name="van Vuuren N."/>
            <person name="Yilmaz N."/>
            <person name="Duong T.A."/>
            <person name="van der Merwe N.A."/>
            <person name="Wingfield M.J."/>
            <person name="Wingfield B.D."/>
        </authorList>
    </citation>
    <scope>NUCLEOTIDE SEQUENCE [LARGE SCALE GENOMIC DNA]</scope>
    <source>
        <strain evidence="5 6">CMW 5346</strain>
    </source>
</reference>
<gene>
    <name evidence="5" type="ORF">Sste5346_004269</name>
</gene>
<organism evidence="5 6">
    <name type="scientific">Sporothrix stenoceras</name>
    <dbReference type="NCBI Taxonomy" id="5173"/>
    <lineage>
        <taxon>Eukaryota</taxon>
        <taxon>Fungi</taxon>
        <taxon>Dikarya</taxon>
        <taxon>Ascomycota</taxon>
        <taxon>Pezizomycotina</taxon>
        <taxon>Sordariomycetes</taxon>
        <taxon>Sordariomycetidae</taxon>
        <taxon>Ophiostomatales</taxon>
        <taxon>Ophiostomataceae</taxon>
        <taxon>Sporothrix</taxon>
    </lineage>
</organism>
<accession>A0ABR3ZC31</accession>
<dbReference type="SUPFAM" id="SSF50978">
    <property type="entry name" value="WD40 repeat-like"/>
    <property type="match status" value="1"/>
</dbReference>
<comment type="similarity">
    <text evidence="3">Belongs to the THOC3 family.</text>
</comment>
<protein>
    <recommendedName>
        <fullName evidence="7">THO complex subunit 3</fullName>
    </recommendedName>
</protein>
<dbReference type="PROSITE" id="PS00678">
    <property type="entry name" value="WD_REPEATS_1"/>
    <property type="match status" value="1"/>
</dbReference>
<dbReference type="InterPro" id="IPR040132">
    <property type="entry name" value="Tex1/THOC3"/>
</dbReference>
<keyword evidence="1 4" id="KW-0853">WD repeat</keyword>
<keyword evidence="2" id="KW-0677">Repeat</keyword>
<dbReference type="PROSITE" id="PS50082">
    <property type="entry name" value="WD_REPEATS_2"/>
    <property type="match status" value="3"/>
</dbReference>
<dbReference type="PANTHER" id="PTHR22839:SF0">
    <property type="entry name" value="THO COMPLEX SUBUNIT 3"/>
    <property type="match status" value="1"/>
</dbReference>
<dbReference type="SMART" id="SM00320">
    <property type="entry name" value="WD40"/>
    <property type="match status" value="7"/>
</dbReference>
<dbReference type="PANTHER" id="PTHR22839">
    <property type="entry name" value="THO COMPLEX SUBUNIT 3 THO3"/>
    <property type="match status" value="1"/>
</dbReference>